<feature type="compositionally biased region" description="Basic and acidic residues" evidence="1">
    <location>
        <begin position="1"/>
        <end position="23"/>
    </location>
</feature>
<accession>A0A919XMZ8</accession>
<proteinExistence type="predicted"/>
<reference evidence="2" key="1">
    <citation type="submission" date="2021-03" db="EMBL/GenBank/DDBJ databases">
        <title>Antimicrobial resistance genes in bacteria isolated from Japanese honey, and their potential for conferring macrolide and lincosamide resistance in the American foulbrood pathogen Paenibacillus larvae.</title>
        <authorList>
            <person name="Okamoto M."/>
            <person name="Kumagai M."/>
            <person name="Kanamori H."/>
            <person name="Takamatsu D."/>
        </authorList>
    </citation>
    <scope>NUCLEOTIDE SEQUENCE</scope>
    <source>
        <strain evidence="2">J2TS6</strain>
    </source>
</reference>
<dbReference type="AlphaFoldDB" id="A0A919XMZ8"/>
<name>A0A919XMZ8_9BACL</name>
<keyword evidence="3" id="KW-1185">Reference proteome</keyword>
<organism evidence="2 3">
    <name type="scientific">Paenibacillus albilobatus</name>
    <dbReference type="NCBI Taxonomy" id="2716884"/>
    <lineage>
        <taxon>Bacteria</taxon>
        <taxon>Bacillati</taxon>
        <taxon>Bacillota</taxon>
        <taxon>Bacilli</taxon>
        <taxon>Bacillales</taxon>
        <taxon>Paenibacillaceae</taxon>
        <taxon>Paenibacillus</taxon>
    </lineage>
</organism>
<protein>
    <submittedName>
        <fullName evidence="2">Uncharacterized protein</fullName>
    </submittedName>
</protein>
<evidence type="ECO:0000256" key="1">
    <source>
        <dbReference type="SAM" id="MobiDB-lite"/>
    </source>
</evidence>
<gene>
    <name evidence="2" type="ORF">J2TS6_58800</name>
</gene>
<feature type="region of interest" description="Disordered" evidence="1">
    <location>
        <begin position="1"/>
        <end position="28"/>
    </location>
</feature>
<dbReference type="Proteomes" id="UP000679779">
    <property type="component" value="Unassembled WGS sequence"/>
</dbReference>
<comment type="caution">
    <text evidence="2">The sequence shown here is derived from an EMBL/GenBank/DDBJ whole genome shotgun (WGS) entry which is preliminary data.</text>
</comment>
<evidence type="ECO:0000313" key="2">
    <source>
        <dbReference type="EMBL" id="GIO34739.1"/>
    </source>
</evidence>
<sequence>MLPQPRKEDGLQDKSRPADDSAKMEPVSITKAKKGLQAAANAAARKALFQKSVPNLCKPRPLQGYSSFAS</sequence>
<dbReference type="EMBL" id="BORQ01000012">
    <property type="protein sequence ID" value="GIO34739.1"/>
    <property type="molecule type" value="Genomic_DNA"/>
</dbReference>
<evidence type="ECO:0000313" key="3">
    <source>
        <dbReference type="Proteomes" id="UP000679779"/>
    </source>
</evidence>